<organism evidence="6 7">
    <name type="scientific">Legionella lytica</name>
    <dbReference type="NCBI Taxonomy" id="96232"/>
    <lineage>
        <taxon>Bacteria</taxon>
        <taxon>Pseudomonadati</taxon>
        <taxon>Pseudomonadota</taxon>
        <taxon>Gammaproteobacteria</taxon>
        <taxon>Legionellales</taxon>
        <taxon>Legionellaceae</taxon>
        <taxon>Legionella</taxon>
    </lineage>
</organism>
<keyword evidence="7" id="KW-1185">Reference proteome</keyword>
<dbReference type="NCBIfam" id="TIGR01509">
    <property type="entry name" value="HAD-SF-IA-v3"/>
    <property type="match status" value="1"/>
</dbReference>
<dbReference type="Pfam" id="PF02358">
    <property type="entry name" value="Trehalose_PPase"/>
    <property type="match status" value="1"/>
</dbReference>
<dbReference type="PANTHER" id="PTHR43768">
    <property type="entry name" value="TREHALOSE 6-PHOSPHATE PHOSPHATASE"/>
    <property type="match status" value="1"/>
</dbReference>
<keyword evidence="6" id="KW-0614">Plasmid</keyword>
<dbReference type="NCBIfam" id="TIGR01484">
    <property type="entry name" value="HAD-SF-IIB"/>
    <property type="match status" value="1"/>
</dbReference>
<comment type="catalytic activity">
    <reaction evidence="5">
        <text>alpha,alpha-trehalose 6-phosphate + H2O = alpha,alpha-trehalose + phosphate</text>
        <dbReference type="Rhea" id="RHEA:23420"/>
        <dbReference type="ChEBI" id="CHEBI:15377"/>
        <dbReference type="ChEBI" id="CHEBI:16551"/>
        <dbReference type="ChEBI" id="CHEBI:43474"/>
        <dbReference type="ChEBI" id="CHEBI:58429"/>
        <dbReference type="EC" id="3.1.3.12"/>
    </reaction>
</comment>
<dbReference type="SFLD" id="SFLDS00003">
    <property type="entry name" value="Haloacid_Dehalogenase"/>
    <property type="match status" value="1"/>
</dbReference>
<evidence type="ECO:0000256" key="4">
    <source>
        <dbReference type="ARBA" id="ARBA00022801"/>
    </source>
</evidence>
<dbReference type="Gene3D" id="1.10.150.240">
    <property type="entry name" value="Putative phosphatase, domain 2"/>
    <property type="match status" value="1"/>
</dbReference>
<dbReference type="SUPFAM" id="SSF56784">
    <property type="entry name" value="HAD-like"/>
    <property type="match status" value="2"/>
</dbReference>
<keyword evidence="5" id="KW-0479">Metal-binding</keyword>
<evidence type="ECO:0000256" key="2">
    <source>
        <dbReference type="ARBA" id="ARBA00006171"/>
    </source>
</evidence>
<dbReference type="InterPro" id="IPR036412">
    <property type="entry name" value="HAD-like_sf"/>
</dbReference>
<evidence type="ECO:0000256" key="5">
    <source>
        <dbReference type="RuleBase" id="RU361117"/>
    </source>
</evidence>
<dbReference type="CDD" id="cd01627">
    <property type="entry name" value="HAD_TPP"/>
    <property type="match status" value="1"/>
</dbReference>
<evidence type="ECO:0000313" key="6">
    <source>
        <dbReference type="EMBL" id="USQ15417.1"/>
    </source>
</evidence>
<comment type="similarity">
    <text evidence="3 5">Belongs to the trehalose phosphatase family.</text>
</comment>
<dbReference type="Gene3D" id="3.30.70.1020">
    <property type="entry name" value="Trehalose-6-phosphate phosphatase related protein, domain 2"/>
    <property type="match status" value="1"/>
</dbReference>
<keyword evidence="4 5" id="KW-0378">Hydrolase</keyword>
<dbReference type="InterPro" id="IPR003337">
    <property type="entry name" value="Trehalose_PPase"/>
</dbReference>
<dbReference type="EC" id="3.1.3.12" evidence="5"/>
<dbReference type="RefSeq" id="WP_252582657.1">
    <property type="nucleotide sequence ID" value="NZ_CP071528.1"/>
</dbReference>
<protein>
    <recommendedName>
        <fullName evidence="5">Trehalose 6-phosphate phosphatase</fullName>
        <ecNumber evidence="5">3.1.3.12</ecNumber>
    </recommendedName>
</protein>
<accession>A0ABY4YCN9</accession>
<dbReference type="InterPro" id="IPR006439">
    <property type="entry name" value="HAD-SF_hydro_IA"/>
</dbReference>
<dbReference type="Proteomes" id="UP001057474">
    <property type="component" value="Plasmid pLlyPCM2298_1"/>
</dbReference>
<dbReference type="InterPro" id="IPR023214">
    <property type="entry name" value="HAD_sf"/>
</dbReference>
<dbReference type="NCBIfam" id="TIGR02009">
    <property type="entry name" value="PGMB-YQAB-SF"/>
    <property type="match status" value="1"/>
</dbReference>
<dbReference type="InterPro" id="IPR023198">
    <property type="entry name" value="PGP-like_dom2"/>
</dbReference>
<evidence type="ECO:0000256" key="1">
    <source>
        <dbReference type="ARBA" id="ARBA00005199"/>
    </source>
</evidence>
<dbReference type="InterPro" id="IPR006379">
    <property type="entry name" value="HAD-SF_hydro_IIB"/>
</dbReference>
<geneLocation type="plasmid" evidence="6 7">
    <name>pLlyPCM2298_1</name>
</geneLocation>
<dbReference type="EMBL" id="CP071528">
    <property type="protein sequence ID" value="USQ15417.1"/>
    <property type="molecule type" value="Genomic_DNA"/>
</dbReference>
<dbReference type="InterPro" id="IPR010976">
    <property type="entry name" value="B-phosphoglucomutase_hydrolase"/>
</dbReference>
<proteinExistence type="inferred from homology"/>
<dbReference type="Pfam" id="PF00702">
    <property type="entry name" value="Hydrolase"/>
    <property type="match status" value="1"/>
</dbReference>
<dbReference type="GO" id="GO:0004805">
    <property type="term" value="F:trehalose-phosphatase activity"/>
    <property type="evidence" value="ECO:0007669"/>
    <property type="project" value="UniProtKB-EC"/>
</dbReference>
<evidence type="ECO:0000256" key="3">
    <source>
        <dbReference type="ARBA" id="ARBA00008770"/>
    </source>
</evidence>
<dbReference type="Gene3D" id="3.40.50.1000">
    <property type="entry name" value="HAD superfamily/HAD-like"/>
    <property type="match status" value="2"/>
</dbReference>
<sequence>MNNIKGIIFDMDGVVTQTATLHFEAWKTTLDEFLLELNPTENKLFTEEDYFYYLDGMPRNEGLSNFLTSRKITSYNHQAKWIRQLSDKKNKYFQKLLKKQPVDYFSDTLQFIEFLLLHKYQIALISSSKNCVPILQSANIEHLFPVYVDGIISEQLNIAGKPEPDIFLEAAKRLKLPPQECLVIEDALSGVKAAKNGQFGKVIALDRNKKLYPQFLELKPDYILPDLSKAQQLFNIEIRHKQPMYGLTALPSIHRLMKHCYQFIIFLDYDGTLTPIVERPEQAILSPSMHDCLNSLSQEYLTVIISGRELNDLKGHIKISTLFYSGNHGLEFIGPQSYYQMGAEFKEEIGELYDCLSQKLKQISGCLIENKTFSLSVHYRLVDNENVKLIEKQIDAALANYPRLKKHYGKKVYEIRPNILWNKGIASNAILEKFKLNNPHLIPIYIGDDVSDEDAFEVFQTKGITIKVEQNPSDTKANYFLNSPLEVQRFLTQLSFLKEI</sequence>
<dbReference type="NCBIfam" id="TIGR00685">
    <property type="entry name" value="T6PP"/>
    <property type="match status" value="1"/>
</dbReference>
<comment type="cofactor">
    <cofactor evidence="5">
        <name>Mg(2+)</name>
        <dbReference type="ChEBI" id="CHEBI:18420"/>
    </cofactor>
</comment>
<keyword evidence="5" id="KW-0460">Magnesium</keyword>
<gene>
    <name evidence="6" type="primary">otsB</name>
    <name evidence="6" type="ORF">J2N86_14320</name>
</gene>
<comment type="function">
    <text evidence="5">Removes the phosphate from trehalose 6-phosphate to produce free trehalose.</text>
</comment>
<comment type="pathway">
    <text evidence="1 5">Glycan biosynthesis; trehalose biosynthesis.</text>
</comment>
<dbReference type="PANTHER" id="PTHR43768:SF3">
    <property type="entry name" value="TREHALOSE 6-PHOSPHATE PHOSPHATASE"/>
    <property type="match status" value="1"/>
</dbReference>
<evidence type="ECO:0000313" key="7">
    <source>
        <dbReference type="Proteomes" id="UP001057474"/>
    </source>
</evidence>
<reference evidence="6" key="1">
    <citation type="submission" date="2021-03" db="EMBL/GenBank/DDBJ databases">
        <title>Legionella lytica PCM 2298.</title>
        <authorList>
            <person name="Koper P."/>
        </authorList>
    </citation>
    <scope>NUCLEOTIDE SEQUENCE</scope>
    <source>
        <strain evidence="6">PCM 2298</strain>
        <plasmid evidence="6">pLlyPCM2298_1</plasmid>
    </source>
</reference>
<dbReference type="InterPro" id="IPR044651">
    <property type="entry name" value="OTSB-like"/>
</dbReference>
<name>A0ABY4YCN9_9GAMM</name>
<dbReference type="SFLD" id="SFLDG01129">
    <property type="entry name" value="C1.5:_HAD__Beta-PGM__Phosphata"/>
    <property type="match status" value="1"/>
</dbReference>
<comment type="similarity">
    <text evidence="2">Belongs to the HAD-like hydrolase superfamily. CbbY/CbbZ/Gph/YieH family.</text>
</comment>